<evidence type="ECO:0000256" key="3">
    <source>
        <dbReference type="ARBA" id="ARBA00022771"/>
    </source>
</evidence>
<evidence type="ECO:0000256" key="7">
    <source>
        <dbReference type="SAM" id="MobiDB-lite"/>
    </source>
</evidence>
<dbReference type="InterPro" id="IPR013083">
    <property type="entry name" value="Znf_RING/FYVE/PHD"/>
</dbReference>
<dbReference type="Proteomes" id="UP000247233">
    <property type="component" value="Unassembled WGS sequence"/>
</dbReference>
<evidence type="ECO:0000256" key="2">
    <source>
        <dbReference type="ARBA" id="ARBA00022723"/>
    </source>
</evidence>
<evidence type="ECO:0000256" key="1">
    <source>
        <dbReference type="ARBA" id="ARBA00004123"/>
    </source>
</evidence>
<dbReference type="STRING" id="1448321.A0A317X6X9"/>
<evidence type="ECO:0000256" key="5">
    <source>
        <dbReference type="ARBA" id="ARBA00023242"/>
    </source>
</evidence>
<proteinExistence type="predicted"/>
<dbReference type="PROSITE" id="PS50016">
    <property type="entry name" value="ZF_PHD_2"/>
    <property type="match status" value="1"/>
</dbReference>
<evidence type="ECO:0000313" key="10">
    <source>
        <dbReference type="Proteomes" id="UP000247233"/>
    </source>
</evidence>
<feature type="compositionally biased region" description="Basic and acidic residues" evidence="7">
    <location>
        <begin position="9"/>
        <end position="20"/>
    </location>
</feature>
<dbReference type="InterPro" id="IPR011011">
    <property type="entry name" value="Znf_FYVE_PHD"/>
</dbReference>
<comment type="caution">
    <text evidence="9">The sequence shown here is derived from an EMBL/GenBank/DDBJ whole genome shotgun (WGS) entry which is preliminary data.</text>
</comment>
<dbReference type="GeneID" id="37062936"/>
<dbReference type="PANTHER" id="PTHR46174">
    <property type="entry name" value="CXXC-TYPE ZINC FINGER PROTEIN 1"/>
    <property type="match status" value="1"/>
</dbReference>
<feature type="region of interest" description="Disordered" evidence="7">
    <location>
        <begin position="571"/>
        <end position="616"/>
    </location>
</feature>
<dbReference type="PANTHER" id="PTHR46174:SF1">
    <property type="entry name" value="CXXC-TYPE ZINC FINGER PROTEIN 1"/>
    <property type="match status" value="1"/>
</dbReference>
<feature type="region of interest" description="Disordered" evidence="7">
    <location>
        <begin position="1"/>
        <end position="20"/>
    </location>
</feature>
<feature type="compositionally biased region" description="Low complexity" evidence="7">
    <location>
        <begin position="426"/>
        <end position="436"/>
    </location>
</feature>
<evidence type="ECO:0000313" key="9">
    <source>
        <dbReference type="EMBL" id="PWY92340.1"/>
    </source>
</evidence>
<dbReference type="GO" id="GO:0045893">
    <property type="term" value="P:positive regulation of DNA-templated transcription"/>
    <property type="evidence" value="ECO:0007669"/>
    <property type="project" value="TreeGrafter"/>
</dbReference>
<dbReference type="EMBL" id="MSFL01000001">
    <property type="protein sequence ID" value="PWY92340.1"/>
    <property type="molecule type" value="Genomic_DNA"/>
</dbReference>
<feature type="region of interest" description="Disordered" evidence="7">
    <location>
        <begin position="768"/>
        <end position="792"/>
    </location>
</feature>
<organism evidence="9 10">
    <name type="scientific">Aspergillus heteromorphus CBS 117.55</name>
    <dbReference type="NCBI Taxonomy" id="1448321"/>
    <lineage>
        <taxon>Eukaryota</taxon>
        <taxon>Fungi</taxon>
        <taxon>Dikarya</taxon>
        <taxon>Ascomycota</taxon>
        <taxon>Pezizomycotina</taxon>
        <taxon>Eurotiomycetes</taxon>
        <taxon>Eurotiomycetidae</taxon>
        <taxon>Eurotiales</taxon>
        <taxon>Aspergillaceae</taxon>
        <taxon>Aspergillus</taxon>
        <taxon>Aspergillus subgen. Circumdati</taxon>
    </lineage>
</organism>
<dbReference type="VEuPathDB" id="FungiDB:BO70DRAFT_327430"/>
<dbReference type="PROSITE" id="PS01359">
    <property type="entry name" value="ZF_PHD_1"/>
    <property type="match status" value="1"/>
</dbReference>
<dbReference type="InterPro" id="IPR011009">
    <property type="entry name" value="Kinase-like_dom_sf"/>
</dbReference>
<accession>A0A317X6X9</accession>
<dbReference type="InterPro" id="IPR019787">
    <property type="entry name" value="Znf_PHD-finger"/>
</dbReference>
<keyword evidence="3 6" id="KW-0863">Zinc-finger</keyword>
<dbReference type="Pfam" id="PF00628">
    <property type="entry name" value="PHD"/>
    <property type="match status" value="1"/>
</dbReference>
<evidence type="ECO:0000259" key="8">
    <source>
        <dbReference type="PROSITE" id="PS50016"/>
    </source>
</evidence>
<feature type="compositionally biased region" description="Acidic residues" evidence="7">
    <location>
        <begin position="448"/>
        <end position="469"/>
    </location>
</feature>
<protein>
    <recommendedName>
        <fullName evidence="8">PHD-type domain-containing protein</fullName>
    </recommendedName>
</protein>
<keyword evidence="5" id="KW-0539">Nucleus</keyword>
<dbReference type="SUPFAM" id="SSF56112">
    <property type="entry name" value="Protein kinase-like (PK-like)"/>
    <property type="match status" value="1"/>
</dbReference>
<dbReference type="Gene3D" id="3.30.40.10">
    <property type="entry name" value="Zinc/RING finger domain, C3HC4 (zinc finger)"/>
    <property type="match status" value="1"/>
</dbReference>
<comment type="subcellular location">
    <subcellularLocation>
        <location evidence="1">Nucleus</location>
    </subcellularLocation>
</comment>
<reference evidence="9 10" key="1">
    <citation type="submission" date="2016-12" db="EMBL/GenBank/DDBJ databases">
        <title>The genomes of Aspergillus section Nigri reveals drivers in fungal speciation.</title>
        <authorList>
            <consortium name="DOE Joint Genome Institute"/>
            <person name="Vesth T.C."/>
            <person name="Nybo J."/>
            <person name="Theobald S."/>
            <person name="Brandl J."/>
            <person name="Frisvad J.C."/>
            <person name="Nielsen K.F."/>
            <person name="Lyhne E.K."/>
            <person name="Kogle M.E."/>
            <person name="Kuo A."/>
            <person name="Riley R."/>
            <person name="Clum A."/>
            <person name="Nolan M."/>
            <person name="Lipzen A."/>
            <person name="Salamov A."/>
            <person name="Henrissat B."/>
            <person name="Wiebenga A."/>
            <person name="De Vries R.P."/>
            <person name="Grigoriev I.V."/>
            <person name="Mortensen U.H."/>
            <person name="Andersen M.R."/>
            <person name="Baker S.E."/>
        </authorList>
    </citation>
    <scope>NUCLEOTIDE SEQUENCE [LARGE SCALE GENOMIC DNA]</scope>
    <source>
        <strain evidence="9 10">CBS 117.55</strain>
    </source>
</reference>
<feature type="domain" description="PHD-type" evidence="8">
    <location>
        <begin position="470"/>
        <end position="521"/>
    </location>
</feature>
<evidence type="ECO:0000256" key="4">
    <source>
        <dbReference type="ARBA" id="ARBA00022833"/>
    </source>
</evidence>
<dbReference type="GO" id="GO:0008270">
    <property type="term" value="F:zinc ion binding"/>
    <property type="evidence" value="ECO:0007669"/>
    <property type="project" value="UniProtKB-KW"/>
</dbReference>
<dbReference type="SMART" id="SM00249">
    <property type="entry name" value="PHD"/>
    <property type="match status" value="1"/>
</dbReference>
<feature type="compositionally biased region" description="Polar residues" evidence="7">
    <location>
        <begin position="580"/>
        <end position="593"/>
    </location>
</feature>
<dbReference type="InterPro" id="IPR019786">
    <property type="entry name" value="Zinc_finger_PHD-type_CS"/>
</dbReference>
<dbReference type="Pfam" id="PF01636">
    <property type="entry name" value="APH"/>
    <property type="match status" value="1"/>
</dbReference>
<feature type="region of interest" description="Disordered" evidence="7">
    <location>
        <begin position="293"/>
        <end position="469"/>
    </location>
</feature>
<gene>
    <name evidence="9" type="ORF">BO70DRAFT_327430</name>
</gene>
<dbReference type="InterPro" id="IPR002575">
    <property type="entry name" value="Aminoglycoside_PTrfase"/>
</dbReference>
<sequence>MPTTNPYETKPDLLPKDDPFLARSTQYGRYAPRADEFKPRYAKWCESDPEATSYWEGTVNQLCTAKYSLNAPEGREAFAAGSVIIRVDQDVDDTAIDKYSCVNANELSAARKAEDALRELGVAVPVIHFCGTIHGKNVTVESRIPGVTLEVAWRYLTEEQIDTFKQQCRRISQRLASIDPCPDQPSYVCSGLNSHLPPDAEESEKELLFHEKNENEALCLVHNDLVPSNIVVREGKVVGVTGWRQSGYFGFERADEIHRRFRIPAATTSSEGDNVPDMWSDLYGGLLGTAQEDTSTVKQDTPVPHVKTEPSNTNIEGVPLDGEPESKPGVPQLDGLAGDYPTPKNIASLKNRGSSRASSSDRSSPATSTKPPGRKSATSATKKGTGRKMATKKRKLNDADNQSVDGRSNTPSSRTGKTPGGRKRGAASVAGSPAPGNKKKGSKNAATEEVEEEDDDEEEEEEEDSEDNDEVFCICRKPDNHTWMIGCDGGCEDWFHGKCINIDRRDADLIDKYICPNCKEQGKGWTTWKPMCRLKECRKPARVNQSSPSKYCSDDHGREFMLQRTRNLLGLKPRKGITTAGRTPTSGIQSVEGTSRDGTETPDRRDPEDIGSKGGVLTAGDLNAVVTGVTSAQEFRKLGENIISLPAEHAKENETENANETSNVDATAQPARDKKLGLDFDVDWLAYSPDEASKIEKLRKQRDDLLHRKEMLRARNTFMTLVRQRSKSILELLKQNDPKGGWKDICGFDARLAWSDEEFDEWRLSEPGAKALEEGTPEALASSYPDATDADGDTVMDETKDDLEMLSRGVCTKKRCERHKQWLKVQQQDDHFEETTLALDLSKCEKEAKNVVERAVLRMWAEKDNAQMRGQ</sequence>
<dbReference type="GO" id="GO:0048188">
    <property type="term" value="C:Set1C/COMPASS complex"/>
    <property type="evidence" value="ECO:0007669"/>
    <property type="project" value="InterPro"/>
</dbReference>
<dbReference type="InterPro" id="IPR001965">
    <property type="entry name" value="Znf_PHD"/>
</dbReference>
<dbReference type="RefSeq" id="XP_025404079.1">
    <property type="nucleotide sequence ID" value="XM_025540699.1"/>
</dbReference>
<dbReference type="OrthoDB" id="436852at2759"/>
<feature type="compositionally biased region" description="Low complexity" evidence="7">
    <location>
        <begin position="354"/>
        <end position="369"/>
    </location>
</feature>
<evidence type="ECO:0000256" key="6">
    <source>
        <dbReference type="PROSITE-ProRule" id="PRU00146"/>
    </source>
</evidence>
<name>A0A317X6X9_9EURO</name>
<keyword evidence="10" id="KW-1185">Reference proteome</keyword>
<feature type="compositionally biased region" description="Basic residues" evidence="7">
    <location>
        <begin position="384"/>
        <end position="395"/>
    </location>
</feature>
<keyword evidence="2" id="KW-0479">Metal-binding</keyword>
<dbReference type="AlphaFoldDB" id="A0A317X6X9"/>
<dbReference type="InterPro" id="IPR037869">
    <property type="entry name" value="Spp1/CFP1"/>
</dbReference>
<dbReference type="SUPFAM" id="SSF57903">
    <property type="entry name" value="FYVE/PHD zinc finger"/>
    <property type="match status" value="1"/>
</dbReference>
<feature type="compositionally biased region" description="Basic and acidic residues" evidence="7">
    <location>
        <begin position="594"/>
        <end position="611"/>
    </location>
</feature>
<feature type="compositionally biased region" description="Polar residues" evidence="7">
    <location>
        <begin position="399"/>
        <end position="413"/>
    </location>
</feature>
<keyword evidence="4" id="KW-0862">Zinc</keyword>